<accession>A0A0D1XJ75</accession>
<dbReference type="AlphaFoldDB" id="A0A0D1XJ75"/>
<evidence type="ECO:0000313" key="3">
    <source>
        <dbReference type="EMBL" id="KIW02346.1"/>
    </source>
</evidence>
<proteinExistence type="predicted"/>
<dbReference type="Proteomes" id="UP000053259">
    <property type="component" value="Unassembled WGS sequence"/>
</dbReference>
<evidence type="ECO:0000313" key="4">
    <source>
        <dbReference type="Proteomes" id="UP000053259"/>
    </source>
</evidence>
<feature type="signal peptide" evidence="2">
    <location>
        <begin position="1"/>
        <end position="19"/>
    </location>
</feature>
<dbReference type="RefSeq" id="XP_016212215.1">
    <property type="nucleotide sequence ID" value="XM_016360133.1"/>
</dbReference>
<dbReference type="InParanoid" id="A0A0D1XJ75"/>
<dbReference type="EMBL" id="KN847550">
    <property type="protein sequence ID" value="KIW02346.1"/>
    <property type="molecule type" value="Genomic_DNA"/>
</dbReference>
<organism evidence="3 4">
    <name type="scientific">Verruconis gallopava</name>
    <dbReference type="NCBI Taxonomy" id="253628"/>
    <lineage>
        <taxon>Eukaryota</taxon>
        <taxon>Fungi</taxon>
        <taxon>Dikarya</taxon>
        <taxon>Ascomycota</taxon>
        <taxon>Pezizomycotina</taxon>
        <taxon>Dothideomycetes</taxon>
        <taxon>Pleosporomycetidae</taxon>
        <taxon>Venturiales</taxon>
        <taxon>Sympoventuriaceae</taxon>
        <taxon>Verruconis</taxon>
    </lineage>
</organism>
<keyword evidence="4" id="KW-1185">Reference proteome</keyword>
<gene>
    <name evidence="3" type="ORF">PV09_06487</name>
</gene>
<reference evidence="3 4" key="1">
    <citation type="submission" date="2015-01" db="EMBL/GenBank/DDBJ databases">
        <title>The Genome Sequence of Ochroconis gallopava CBS43764.</title>
        <authorList>
            <consortium name="The Broad Institute Genomics Platform"/>
            <person name="Cuomo C."/>
            <person name="de Hoog S."/>
            <person name="Gorbushina A."/>
            <person name="Stielow B."/>
            <person name="Teixiera M."/>
            <person name="Abouelleil A."/>
            <person name="Chapman S.B."/>
            <person name="Priest M."/>
            <person name="Young S.K."/>
            <person name="Wortman J."/>
            <person name="Nusbaum C."/>
            <person name="Birren B."/>
        </authorList>
    </citation>
    <scope>NUCLEOTIDE SEQUENCE [LARGE SCALE GENOMIC DNA]</scope>
    <source>
        <strain evidence="3 4">CBS 43764</strain>
    </source>
</reference>
<keyword evidence="2" id="KW-0732">Signal</keyword>
<evidence type="ECO:0000256" key="2">
    <source>
        <dbReference type="SAM" id="SignalP"/>
    </source>
</evidence>
<sequence>MNYVTLWLTLVSAATSAAAAKAKRADTSFGLYAYGSSSGGLSLQYSNGSIYIISGDQATSGYGVVNFSTNSTSPRDTGTLSIAAVSGSNDTSAVGELVAITQGINAAVEVVNNASSSQVDDEWSFFGSILTYGGTTSNFYAVPIDDAASVFQIYWMADTSSATNGSKPVTIKKTPPPALASPGSS</sequence>
<name>A0A0D1XJ75_9PEZI</name>
<evidence type="ECO:0008006" key="5">
    <source>
        <dbReference type="Google" id="ProtNLM"/>
    </source>
</evidence>
<feature type="region of interest" description="Disordered" evidence="1">
    <location>
        <begin position="161"/>
        <end position="185"/>
    </location>
</feature>
<dbReference type="HOGENOM" id="CLU_1462425_0_0_1"/>
<dbReference type="GeneID" id="27314460"/>
<feature type="chain" id="PRO_5002246349" description="DOMON domain-containing protein" evidence="2">
    <location>
        <begin position="20"/>
        <end position="185"/>
    </location>
</feature>
<protein>
    <recommendedName>
        <fullName evidence="5">DOMON domain-containing protein</fullName>
    </recommendedName>
</protein>
<evidence type="ECO:0000256" key="1">
    <source>
        <dbReference type="SAM" id="MobiDB-lite"/>
    </source>
</evidence>
<dbReference type="VEuPathDB" id="FungiDB:PV09_06487"/>